<keyword evidence="2" id="KW-1185">Reference proteome</keyword>
<protein>
    <submittedName>
        <fullName evidence="1">Uncharacterized protein</fullName>
    </submittedName>
</protein>
<comment type="caution">
    <text evidence="1">The sequence shown here is derived from an EMBL/GenBank/DDBJ whole genome shotgun (WGS) entry which is preliminary data.</text>
</comment>
<reference evidence="1" key="1">
    <citation type="journal article" date="2021" name="Nat. Commun.">
        <title>Genetic determinants of endophytism in the Arabidopsis root mycobiome.</title>
        <authorList>
            <person name="Mesny F."/>
            <person name="Miyauchi S."/>
            <person name="Thiergart T."/>
            <person name="Pickel B."/>
            <person name="Atanasova L."/>
            <person name="Karlsson M."/>
            <person name="Huettel B."/>
            <person name="Barry K.W."/>
            <person name="Haridas S."/>
            <person name="Chen C."/>
            <person name="Bauer D."/>
            <person name="Andreopoulos W."/>
            <person name="Pangilinan J."/>
            <person name="LaButti K."/>
            <person name="Riley R."/>
            <person name="Lipzen A."/>
            <person name="Clum A."/>
            <person name="Drula E."/>
            <person name="Henrissat B."/>
            <person name="Kohler A."/>
            <person name="Grigoriev I.V."/>
            <person name="Martin F.M."/>
            <person name="Hacquard S."/>
        </authorList>
    </citation>
    <scope>NUCLEOTIDE SEQUENCE</scope>
    <source>
        <strain evidence="1">MPI-SDFR-AT-0073</strain>
    </source>
</reference>
<sequence length="163" mass="18249">MYRTNHSKETCRSCGQDDWLVGNSRETINHYCSDRMACHTRLCKPDNRKEGSIYERGSLCNTCLKAGNNYMLACAGTSGLPRLDVCATARHQMEWLRYDADDCADSLGISTLRTTQKMTGPLSGIWSRFTAVYELARKRLAQEAHELKDMSESADNTPAPSSV</sequence>
<organism evidence="1 2">
    <name type="scientific">Truncatella angustata</name>
    <dbReference type="NCBI Taxonomy" id="152316"/>
    <lineage>
        <taxon>Eukaryota</taxon>
        <taxon>Fungi</taxon>
        <taxon>Dikarya</taxon>
        <taxon>Ascomycota</taxon>
        <taxon>Pezizomycotina</taxon>
        <taxon>Sordariomycetes</taxon>
        <taxon>Xylariomycetidae</taxon>
        <taxon>Amphisphaeriales</taxon>
        <taxon>Sporocadaceae</taxon>
        <taxon>Truncatella</taxon>
    </lineage>
</organism>
<gene>
    <name evidence="1" type="ORF">BKA67DRAFT_535633</name>
</gene>
<evidence type="ECO:0000313" key="1">
    <source>
        <dbReference type="EMBL" id="KAH6654303.1"/>
    </source>
</evidence>
<dbReference type="Proteomes" id="UP000758603">
    <property type="component" value="Unassembled WGS sequence"/>
</dbReference>
<dbReference type="GeneID" id="70128938"/>
<dbReference type="AlphaFoldDB" id="A0A9P8ZXN3"/>
<name>A0A9P8ZXN3_9PEZI</name>
<dbReference type="RefSeq" id="XP_045958573.1">
    <property type="nucleotide sequence ID" value="XM_046100046.1"/>
</dbReference>
<evidence type="ECO:0000313" key="2">
    <source>
        <dbReference type="Proteomes" id="UP000758603"/>
    </source>
</evidence>
<dbReference type="EMBL" id="JAGPXC010000004">
    <property type="protein sequence ID" value="KAH6654303.1"/>
    <property type="molecule type" value="Genomic_DNA"/>
</dbReference>
<accession>A0A9P8ZXN3</accession>
<proteinExistence type="predicted"/>